<dbReference type="AlphaFoldDB" id="A0AAJ1E4D5"/>
<dbReference type="RefSeq" id="WP_216311508.1">
    <property type="nucleotide sequence ID" value="NZ_JAEEFW010000010.1"/>
</dbReference>
<organism evidence="1 2">
    <name type="scientific">Pseudomonas chlororaphis subsp. aurantiaca</name>
    <dbReference type="NCBI Taxonomy" id="86192"/>
    <lineage>
        <taxon>Bacteria</taxon>
        <taxon>Pseudomonadati</taxon>
        <taxon>Pseudomonadota</taxon>
        <taxon>Gammaproteobacteria</taxon>
        <taxon>Pseudomonadales</taxon>
        <taxon>Pseudomonadaceae</taxon>
        <taxon>Pseudomonas</taxon>
    </lineage>
</organism>
<dbReference type="Proteomes" id="UP000787568">
    <property type="component" value="Unassembled WGS sequence"/>
</dbReference>
<evidence type="ECO:0000313" key="1">
    <source>
        <dbReference type="EMBL" id="MBU4636577.1"/>
    </source>
</evidence>
<proteinExistence type="predicted"/>
<name>A0AAJ1E4D5_9PSED</name>
<evidence type="ECO:0000313" key="2">
    <source>
        <dbReference type="Proteomes" id="UP000787568"/>
    </source>
</evidence>
<gene>
    <name evidence="1" type="ORF">I8747_27560</name>
</gene>
<reference evidence="1" key="1">
    <citation type="submission" date="2020-12" db="EMBL/GenBank/DDBJ databases">
        <title>Generalized mutagenesis with transposon Tn5. A laboratory procedure for the identification of genes responsible for a bacterial phenotype and its regulation, illustrated with phenazine production in Pseudomonas chlororaphis.</title>
        <authorList>
            <person name="Muzio F."/>
            <person name="Sobrero P."/>
            <person name="Agaras B."/>
            <person name="Valverde C."/>
        </authorList>
    </citation>
    <scope>NUCLEOTIDE SEQUENCE</scope>
    <source>
        <strain evidence="1">SMMP3</strain>
    </source>
</reference>
<comment type="caution">
    <text evidence="1">The sequence shown here is derived from an EMBL/GenBank/DDBJ whole genome shotgun (WGS) entry which is preliminary data.</text>
</comment>
<accession>A0AAJ1E4D5</accession>
<protein>
    <submittedName>
        <fullName evidence="1">Uncharacterized protein</fullName>
    </submittedName>
</protein>
<dbReference type="EMBL" id="JAEEFW010000010">
    <property type="protein sequence ID" value="MBU4636577.1"/>
    <property type="molecule type" value="Genomic_DNA"/>
</dbReference>
<sequence>MKTLLIATALALLAVFYVGYYQALEDGDIETIVFIKQHPTVQMKFYNLHANDGEIRRVERLTEQERRWIIDYCRYRLGIDTALARQDDVETCGKK</sequence>